<dbReference type="PATRIC" id="fig|1291052.5.peg.1530"/>
<keyword evidence="1" id="KW-0812">Transmembrane</keyword>
<name>A0A0R1ZJU8_9LACO</name>
<dbReference type="GO" id="GO:1902201">
    <property type="term" value="P:negative regulation of bacterial-type flagellum-dependent cell motility"/>
    <property type="evidence" value="ECO:0007669"/>
    <property type="project" value="TreeGrafter"/>
</dbReference>
<feature type="transmembrane region" description="Helical" evidence="1">
    <location>
        <begin position="6"/>
        <end position="29"/>
    </location>
</feature>
<dbReference type="Proteomes" id="UP000051679">
    <property type="component" value="Unassembled WGS sequence"/>
</dbReference>
<dbReference type="InterPro" id="IPR000160">
    <property type="entry name" value="GGDEF_dom"/>
</dbReference>
<dbReference type="EMBL" id="AYYO01000027">
    <property type="protein sequence ID" value="KRM55216.1"/>
    <property type="molecule type" value="Genomic_DNA"/>
</dbReference>
<dbReference type="InterPro" id="IPR050469">
    <property type="entry name" value="Diguanylate_Cyclase"/>
</dbReference>
<dbReference type="GO" id="GO:0005886">
    <property type="term" value="C:plasma membrane"/>
    <property type="evidence" value="ECO:0007669"/>
    <property type="project" value="TreeGrafter"/>
</dbReference>
<dbReference type="SUPFAM" id="SSF55073">
    <property type="entry name" value="Nucleotide cyclase"/>
    <property type="match status" value="1"/>
</dbReference>
<dbReference type="PANTHER" id="PTHR45138:SF9">
    <property type="entry name" value="DIGUANYLATE CYCLASE DGCM-RELATED"/>
    <property type="match status" value="1"/>
</dbReference>
<dbReference type="PANTHER" id="PTHR45138">
    <property type="entry name" value="REGULATORY COMPONENTS OF SENSORY TRANSDUCTION SYSTEM"/>
    <property type="match status" value="1"/>
</dbReference>
<protein>
    <recommendedName>
        <fullName evidence="2">GGDEF domain-containing protein</fullName>
    </recommendedName>
</protein>
<evidence type="ECO:0000259" key="2">
    <source>
        <dbReference type="PROSITE" id="PS50887"/>
    </source>
</evidence>
<dbReference type="Pfam" id="PF00990">
    <property type="entry name" value="GGDEF"/>
    <property type="match status" value="1"/>
</dbReference>
<dbReference type="GO" id="GO:0043709">
    <property type="term" value="P:cell adhesion involved in single-species biofilm formation"/>
    <property type="evidence" value="ECO:0007669"/>
    <property type="project" value="TreeGrafter"/>
</dbReference>
<accession>A0A0R1ZJU8</accession>
<feature type="domain" description="GGDEF" evidence="2">
    <location>
        <begin position="235"/>
        <end position="370"/>
    </location>
</feature>
<sequence length="370" mass="42108">MAFFINTAFWMFFFMVGFVATVNCITDFGPELVEKWFKRKVSAAVLIAVYLIFILILIRALRVLGTTYALTANVLRNGALLYISTRIHDERVHGVMLVAVALSFWPFWNWNVGVMVAFAAMLVALQVVNHYSEWIGEAHAHFAPVNVVMSCGMWAFTMYAYGDSLASAAGTTVIFILVMAVADLYDRLLRYRRIKNKELTYGNNHDELTGVRSLSLFRRDYVNFFQKMMQEEDGQQVHLALLDIDHFKEVNDQFGHVVGDEALINFARNLEAYFIPMPYYASVYRTGGEEFSVLMYGITDSEARLAVDEFRAQLRDIQVLREDADFRLTMSAGIVPVSGAEEILKDLVKRADSNLYRAKNAGRNQVVQTQ</sequence>
<dbReference type="STRING" id="1291052.FC18_GL001507"/>
<evidence type="ECO:0000313" key="4">
    <source>
        <dbReference type="Proteomes" id="UP000051679"/>
    </source>
</evidence>
<comment type="caution">
    <text evidence="3">The sequence shown here is derived from an EMBL/GenBank/DDBJ whole genome shotgun (WGS) entry which is preliminary data.</text>
</comment>
<reference evidence="3 4" key="1">
    <citation type="journal article" date="2015" name="Genome Announc.">
        <title>Expanding the biotechnology potential of lactobacilli through comparative genomics of 213 strains and associated genera.</title>
        <authorList>
            <person name="Sun Z."/>
            <person name="Harris H.M."/>
            <person name="McCann A."/>
            <person name="Guo C."/>
            <person name="Argimon S."/>
            <person name="Zhang W."/>
            <person name="Yang X."/>
            <person name="Jeffery I.B."/>
            <person name="Cooney J.C."/>
            <person name="Kagawa T.F."/>
            <person name="Liu W."/>
            <person name="Song Y."/>
            <person name="Salvetti E."/>
            <person name="Wrobel A."/>
            <person name="Rasinkangas P."/>
            <person name="Parkhill J."/>
            <person name="Rea M.C."/>
            <person name="O'Sullivan O."/>
            <person name="Ritari J."/>
            <person name="Douillard F.P."/>
            <person name="Paul Ross R."/>
            <person name="Yang R."/>
            <person name="Briner A.E."/>
            <person name="Felis G.E."/>
            <person name="de Vos W.M."/>
            <person name="Barrangou R."/>
            <person name="Klaenhammer T.R."/>
            <person name="Caufield P.W."/>
            <person name="Cui Y."/>
            <person name="Zhang H."/>
            <person name="O'Toole P.W."/>
        </authorList>
    </citation>
    <scope>NUCLEOTIDE SEQUENCE [LARGE SCALE GENOMIC DNA]</scope>
    <source>
        <strain evidence="3 4">DSM 20505</strain>
    </source>
</reference>
<dbReference type="SMART" id="SM00267">
    <property type="entry name" value="GGDEF"/>
    <property type="match status" value="1"/>
</dbReference>
<feature type="transmembrane region" description="Helical" evidence="1">
    <location>
        <begin position="41"/>
        <end position="61"/>
    </location>
</feature>
<evidence type="ECO:0000256" key="1">
    <source>
        <dbReference type="SAM" id="Phobius"/>
    </source>
</evidence>
<feature type="transmembrane region" description="Helical" evidence="1">
    <location>
        <begin position="143"/>
        <end position="161"/>
    </location>
</feature>
<dbReference type="RefSeq" id="WP_054679667.1">
    <property type="nucleotide sequence ID" value="NZ_AYYO01000027.1"/>
</dbReference>
<dbReference type="AlphaFoldDB" id="A0A0R1ZJU8"/>
<dbReference type="GO" id="GO:0052621">
    <property type="term" value="F:diguanylate cyclase activity"/>
    <property type="evidence" value="ECO:0007669"/>
    <property type="project" value="TreeGrafter"/>
</dbReference>
<dbReference type="Gene3D" id="3.30.70.270">
    <property type="match status" value="1"/>
</dbReference>
<dbReference type="OrthoDB" id="9759607at2"/>
<gene>
    <name evidence="3" type="ORF">FC18_GL001507</name>
</gene>
<organism evidence="3 4">
    <name type="scientific">Lacticaseibacillus sharpeae JCM 1186 = DSM 20505</name>
    <dbReference type="NCBI Taxonomy" id="1291052"/>
    <lineage>
        <taxon>Bacteria</taxon>
        <taxon>Bacillati</taxon>
        <taxon>Bacillota</taxon>
        <taxon>Bacilli</taxon>
        <taxon>Lactobacillales</taxon>
        <taxon>Lactobacillaceae</taxon>
        <taxon>Lacticaseibacillus</taxon>
    </lineage>
</organism>
<proteinExistence type="predicted"/>
<dbReference type="PROSITE" id="PS50887">
    <property type="entry name" value="GGDEF"/>
    <property type="match status" value="1"/>
</dbReference>
<keyword evidence="1" id="KW-1133">Transmembrane helix</keyword>
<evidence type="ECO:0000313" key="3">
    <source>
        <dbReference type="EMBL" id="KRM55216.1"/>
    </source>
</evidence>
<dbReference type="InterPro" id="IPR029787">
    <property type="entry name" value="Nucleotide_cyclase"/>
</dbReference>
<feature type="transmembrane region" description="Helical" evidence="1">
    <location>
        <begin position="114"/>
        <end position="131"/>
    </location>
</feature>
<keyword evidence="1" id="KW-0472">Membrane</keyword>
<dbReference type="NCBIfam" id="TIGR00254">
    <property type="entry name" value="GGDEF"/>
    <property type="match status" value="1"/>
</dbReference>
<keyword evidence="4" id="KW-1185">Reference proteome</keyword>
<dbReference type="InterPro" id="IPR043128">
    <property type="entry name" value="Rev_trsase/Diguanyl_cyclase"/>
</dbReference>
<feature type="transmembrane region" description="Helical" evidence="1">
    <location>
        <begin position="167"/>
        <end position="185"/>
    </location>
</feature>
<dbReference type="CDD" id="cd01949">
    <property type="entry name" value="GGDEF"/>
    <property type="match status" value="1"/>
</dbReference>